<proteinExistence type="predicted"/>
<evidence type="ECO:0000313" key="1">
    <source>
        <dbReference type="EMBL" id="RPB24594.1"/>
    </source>
</evidence>
<accession>A0A3N4LNX7</accession>
<dbReference type="InParanoid" id="A0A3N4LNX7"/>
<dbReference type="Proteomes" id="UP000267821">
    <property type="component" value="Unassembled WGS sequence"/>
</dbReference>
<sequence>MDSGKSRMEETEDALQSPHIQVPAIPSPATAQVTHQRFSIFLHSQLLLFHGIPRWDRLSRNCNLVGTTPSIRNWPIQVSVKIYNQIINWYHRRSGPRLAPFLPRSAKSILDKITVTAPLSPARAYQHPSFLSGPPPIPTSPGTCSSTFLVDGTAIIDPGSTRVNPH</sequence>
<gene>
    <name evidence="1" type="ORF">L211DRAFT_177553</name>
</gene>
<name>A0A3N4LNX7_9PEZI</name>
<dbReference type="EMBL" id="ML121541">
    <property type="protein sequence ID" value="RPB24594.1"/>
    <property type="molecule type" value="Genomic_DNA"/>
</dbReference>
<protein>
    <submittedName>
        <fullName evidence="1">Uncharacterized protein</fullName>
    </submittedName>
</protein>
<reference evidence="1 2" key="1">
    <citation type="journal article" date="2018" name="Nat. Ecol. Evol.">
        <title>Pezizomycetes genomes reveal the molecular basis of ectomycorrhizal truffle lifestyle.</title>
        <authorList>
            <person name="Murat C."/>
            <person name="Payen T."/>
            <person name="Noel B."/>
            <person name="Kuo A."/>
            <person name="Morin E."/>
            <person name="Chen J."/>
            <person name="Kohler A."/>
            <person name="Krizsan K."/>
            <person name="Balestrini R."/>
            <person name="Da Silva C."/>
            <person name="Montanini B."/>
            <person name="Hainaut M."/>
            <person name="Levati E."/>
            <person name="Barry K.W."/>
            <person name="Belfiori B."/>
            <person name="Cichocki N."/>
            <person name="Clum A."/>
            <person name="Dockter R.B."/>
            <person name="Fauchery L."/>
            <person name="Guy J."/>
            <person name="Iotti M."/>
            <person name="Le Tacon F."/>
            <person name="Lindquist E.A."/>
            <person name="Lipzen A."/>
            <person name="Malagnac F."/>
            <person name="Mello A."/>
            <person name="Molinier V."/>
            <person name="Miyauchi S."/>
            <person name="Poulain J."/>
            <person name="Riccioni C."/>
            <person name="Rubini A."/>
            <person name="Sitrit Y."/>
            <person name="Splivallo R."/>
            <person name="Traeger S."/>
            <person name="Wang M."/>
            <person name="Zifcakova L."/>
            <person name="Wipf D."/>
            <person name="Zambonelli A."/>
            <person name="Paolocci F."/>
            <person name="Nowrousian M."/>
            <person name="Ottonello S."/>
            <person name="Baldrian P."/>
            <person name="Spatafora J.W."/>
            <person name="Henrissat B."/>
            <person name="Nagy L.G."/>
            <person name="Aury J.M."/>
            <person name="Wincker P."/>
            <person name="Grigoriev I.V."/>
            <person name="Bonfante P."/>
            <person name="Martin F.M."/>
        </authorList>
    </citation>
    <scope>NUCLEOTIDE SEQUENCE [LARGE SCALE GENOMIC DNA]</scope>
    <source>
        <strain evidence="1 2">ATCC MYA-4762</strain>
    </source>
</reference>
<evidence type="ECO:0000313" key="2">
    <source>
        <dbReference type="Proteomes" id="UP000267821"/>
    </source>
</evidence>
<dbReference type="AlphaFoldDB" id="A0A3N4LNX7"/>
<keyword evidence="2" id="KW-1185">Reference proteome</keyword>
<organism evidence="1 2">
    <name type="scientific">Terfezia boudieri ATCC MYA-4762</name>
    <dbReference type="NCBI Taxonomy" id="1051890"/>
    <lineage>
        <taxon>Eukaryota</taxon>
        <taxon>Fungi</taxon>
        <taxon>Dikarya</taxon>
        <taxon>Ascomycota</taxon>
        <taxon>Pezizomycotina</taxon>
        <taxon>Pezizomycetes</taxon>
        <taxon>Pezizales</taxon>
        <taxon>Pezizaceae</taxon>
        <taxon>Terfezia</taxon>
    </lineage>
</organism>